<dbReference type="AlphaFoldDB" id="A0AAN4PZR0"/>
<comment type="caution">
    <text evidence="1">The sequence shown here is derived from an EMBL/GenBank/DDBJ whole genome shotgun (WGS) entry which is preliminary data.</text>
</comment>
<name>A0AAN4PZR0_PSESF</name>
<dbReference type="EMBL" id="BGKA01000008">
    <property type="protein sequence ID" value="GBH14397.1"/>
    <property type="molecule type" value="Genomic_DNA"/>
</dbReference>
<evidence type="ECO:0000313" key="2">
    <source>
        <dbReference type="Proteomes" id="UP000248291"/>
    </source>
</evidence>
<organism evidence="1 2">
    <name type="scientific">Pseudomonas syringae pv. actinidiae</name>
    <dbReference type="NCBI Taxonomy" id="103796"/>
    <lineage>
        <taxon>Bacteria</taxon>
        <taxon>Pseudomonadati</taxon>
        <taxon>Pseudomonadota</taxon>
        <taxon>Gammaproteobacteria</taxon>
        <taxon>Pseudomonadales</taxon>
        <taxon>Pseudomonadaceae</taxon>
        <taxon>Pseudomonas</taxon>
        <taxon>Pseudomonas syringae</taxon>
    </lineage>
</organism>
<dbReference type="Proteomes" id="UP000248291">
    <property type="component" value="Unassembled WGS sequence"/>
</dbReference>
<evidence type="ECO:0000313" key="1">
    <source>
        <dbReference type="EMBL" id="GBH14397.1"/>
    </source>
</evidence>
<reference evidence="1 2" key="1">
    <citation type="submission" date="2018-04" db="EMBL/GenBank/DDBJ databases">
        <title>Draft genome sequence of Pseudomonas syringae pv. actinidiae biovar 3 strains isolated from kiwifruit in Kagawa prefecture.</title>
        <authorList>
            <person name="Tabuchi M."/>
            <person name="Saito M."/>
            <person name="Fujiwara S."/>
            <person name="Sasa N."/>
            <person name="Akimitsu K."/>
            <person name="Gomi K."/>
            <person name="Konishi-Sugita S."/>
            <person name="Hamano K."/>
            <person name="Kataoka I."/>
        </authorList>
    </citation>
    <scope>NUCLEOTIDE SEQUENCE [LARGE SCALE GENOMIC DNA]</scope>
    <source>
        <strain evidence="1 2">MAFF212211</strain>
    </source>
</reference>
<protein>
    <submittedName>
        <fullName evidence="1">Uncharacterized protein</fullName>
    </submittedName>
</protein>
<proteinExistence type="predicted"/>
<gene>
    <name evidence="1" type="ORF">KPSA3_00284</name>
</gene>
<sequence>MGITCPRRCLPGRCALLYDRFAFLDLRHFALTFACSDD</sequence>
<accession>A0AAN4PZR0</accession>